<keyword evidence="2" id="KW-0067">ATP-binding</keyword>
<dbReference type="Gene3D" id="1.10.8.60">
    <property type="match status" value="1"/>
</dbReference>
<dbReference type="STRING" id="1237149.C900_03917"/>
<dbReference type="Proteomes" id="UP000011135">
    <property type="component" value="Unassembled WGS sequence"/>
</dbReference>
<dbReference type="GO" id="GO:0043565">
    <property type="term" value="F:sequence-specific DNA binding"/>
    <property type="evidence" value="ECO:0007669"/>
    <property type="project" value="InterPro"/>
</dbReference>
<gene>
    <name evidence="9" type="ORF">C900_03917</name>
</gene>
<evidence type="ECO:0000256" key="2">
    <source>
        <dbReference type="ARBA" id="ARBA00022840"/>
    </source>
</evidence>
<keyword evidence="6" id="KW-0597">Phosphoprotein</keyword>
<feature type="modified residue" description="4-aspartylphosphate" evidence="6">
    <location>
        <position position="54"/>
    </location>
</feature>
<dbReference type="RefSeq" id="WP_009581324.1">
    <property type="nucleotide sequence ID" value="NZ_AMZN01000055.1"/>
</dbReference>
<keyword evidence="10" id="KW-1185">Reference proteome</keyword>
<dbReference type="GO" id="GO:0005524">
    <property type="term" value="F:ATP binding"/>
    <property type="evidence" value="ECO:0007669"/>
    <property type="project" value="UniProtKB-KW"/>
</dbReference>
<dbReference type="SUPFAM" id="SSF52540">
    <property type="entry name" value="P-loop containing nucleoside triphosphate hydrolases"/>
    <property type="match status" value="1"/>
</dbReference>
<evidence type="ECO:0000256" key="1">
    <source>
        <dbReference type="ARBA" id="ARBA00022741"/>
    </source>
</evidence>
<dbReference type="PANTHER" id="PTHR32071">
    <property type="entry name" value="TRANSCRIPTIONAL REGULATORY PROTEIN"/>
    <property type="match status" value="1"/>
</dbReference>
<dbReference type="GO" id="GO:0000160">
    <property type="term" value="P:phosphorelay signal transduction system"/>
    <property type="evidence" value="ECO:0007669"/>
    <property type="project" value="InterPro"/>
</dbReference>
<dbReference type="PRINTS" id="PR01590">
    <property type="entry name" value="HTHFIS"/>
</dbReference>
<dbReference type="PROSITE" id="PS50110">
    <property type="entry name" value="RESPONSE_REGULATORY"/>
    <property type="match status" value="1"/>
</dbReference>
<feature type="domain" description="Sigma-54 factor interaction" evidence="7">
    <location>
        <begin position="146"/>
        <end position="375"/>
    </location>
</feature>
<dbReference type="PROSITE" id="PS50045">
    <property type="entry name" value="SIGMA54_INTERACT_4"/>
    <property type="match status" value="1"/>
</dbReference>
<keyword evidence="1" id="KW-0547">Nucleotide-binding</keyword>
<keyword evidence="4 9" id="KW-0238">DNA-binding</keyword>
<keyword evidence="3" id="KW-0805">Transcription regulation</keyword>
<dbReference type="Pfam" id="PF25601">
    <property type="entry name" value="AAA_lid_14"/>
    <property type="match status" value="1"/>
</dbReference>
<evidence type="ECO:0000259" key="7">
    <source>
        <dbReference type="PROSITE" id="PS50045"/>
    </source>
</evidence>
<dbReference type="PROSITE" id="PS00688">
    <property type="entry name" value="SIGMA54_INTERACT_3"/>
    <property type="match status" value="1"/>
</dbReference>
<dbReference type="InterPro" id="IPR058031">
    <property type="entry name" value="AAA_lid_NorR"/>
</dbReference>
<evidence type="ECO:0000259" key="8">
    <source>
        <dbReference type="PROSITE" id="PS50110"/>
    </source>
</evidence>
<dbReference type="Gene3D" id="1.10.10.60">
    <property type="entry name" value="Homeodomain-like"/>
    <property type="match status" value="1"/>
</dbReference>
<sequence>MNKKRILIVDDSFDMLEVLQRQLNALNYVTFQSSNVNDAIDILEHSDVDLLITDLQMPVQNGMELVKYTARHFPNIPVLVITGYPSVAGAVEAVKSGAMEYLVKPFTIKELQKAVEKALAQRAVKFEGDGQKTKWKNDQPVSYWGIIGQSEGIKELIDLIRRVKDTKVTTLITGESGTGKELVARAIHYSGKYSKSPFIAVNCGAIPENLLESELFGFVKGAFTGAYESRAGFFQAADGGTIFLDEIGTASGTVQTRLLRVIQEKEITMVGANKPQKIDVRIIAATNSDLYAMSKNGKFREDLYYRLNVISITTPPLRDRRSDVLPLAQHFLQKFSKDFNKEGITLSKEVAGLLKSYAWPGNIRELENVIQRALILCDGEITAGHLPDYIKSASQEVPAETTILRTLKEVEYEHILKVLQAVDHNKTEAARILGINRKTLRQKLINQSGTKRTTG</sequence>
<name>L8JS98_9BACT</name>
<dbReference type="PROSITE" id="PS00676">
    <property type="entry name" value="SIGMA54_INTERACT_2"/>
    <property type="match status" value="1"/>
</dbReference>
<evidence type="ECO:0000313" key="9">
    <source>
        <dbReference type="EMBL" id="ELR70232.1"/>
    </source>
</evidence>
<dbReference type="AlphaFoldDB" id="L8JS98"/>
<dbReference type="CDD" id="cd00009">
    <property type="entry name" value="AAA"/>
    <property type="match status" value="1"/>
</dbReference>
<organism evidence="9 10">
    <name type="scientific">Fulvivirga imtechensis AK7</name>
    <dbReference type="NCBI Taxonomy" id="1237149"/>
    <lineage>
        <taxon>Bacteria</taxon>
        <taxon>Pseudomonadati</taxon>
        <taxon>Bacteroidota</taxon>
        <taxon>Cytophagia</taxon>
        <taxon>Cytophagales</taxon>
        <taxon>Fulvivirgaceae</taxon>
        <taxon>Fulvivirga</taxon>
    </lineage>
</organism>
<dbReference type="InterPro" id="IPR009057">
    <property type="entry name" value="Homeodomain-like_sf"/>
</dbReference>
<dbReference type="InterPro" id="IPR003593">
    <property type="entry name" value="AAA+_ATPase"/>
</dbReference>
<dbReference type="Gene3D" id="3.40.50.300">
    <property type="entry name" value="P-loop containing nucleotide triphosphate hydrolases"/>
    <property type="match status" value="1"/>
</dbReference>
<feature type="domain" description="Response regulatory" evidence="8">
    <location>
        <begin position="5"/>
        <end position="119"/>
    </location>
</feature>
<dbReference type="eggNOG" id="COG2204">
    <property type="taxonomic scope" value="Bacteria"/>
</dbReference>
<reference evidence="9 10" key="1">
    <citation type="submission" date="2012-12" db="EMBL/GenBank/DDBJ databases">
        <title>Genome assembly of Fulvivirga imtechensis AK7.</title>
        <authorList>
            <person name="Nupur N."/>
            <person name="Khatri I."/>
            <person name="Kumar R."/>
            <person name="Subramanian S."/>
            <person name="Pinnaka A."/>
        </authorList>
    </citation>
    <scope>NUCLEOTIDE SEQUENCE [LARGE SCALE GENOMIC DNA]</scope>
    <source>
        <strain evidence="9 10">AK7</strain>
    </source>
</reference>
<evidence type="ECO:0000256" key="6">
    <source>
        <dbReference type="PROSITE-ProRule" id="PRU00169"/>
    </source>
</evidence>
<dbReference type="GO" id="GO:0006355">
    <property type="term" value="P:regulation of DNA-templated transcription"/>
    <property type="evidence" value="ECO:0007669"/>
    <property type="project" value="InterPro"/>
</dbReference>
<protein>
    <submittedName>
        <fullName evidence="9">Sigma-54 dependent DNA-binding response regulator</fullName>
    </submittedName>
</protein>
<dbReference type="CDD" id="cd00156">
    <property type="entry name" value="REC"/>
    <property type="match status" value="1"/>
</dbReference>
<dbReference type="EMBL" id="AMZN01000055">
    <property type="protein sequence ID" value="ELR70232.1"/>
    <property type="molecule type" value="Genomic_DNA"/>
</dbReference>
<dbReference type="Gene3D" id="3.40.50.2300">
    <property type="match status" value="1"/>
</dbReference>
<evidence type="ECO:0000313" key="10">
    <source>
        <dbReference type="Proteomes" id="UP000011135"/>
    </source>
</evidence>
<proteinExistence type="predicted"/>
<keyword evidence="5" id="KW-0804">Transcription</keyword>
<dbReference type="FunFam" id="3.40.50.300:FF:000006">
    <property type="entry name" value="DNA-binding transcriptional regulator NtrC"/>
    <property type="match status" value="1"/>
</dbReference>
<dbReference type="Pfam" id="PF00158">
    <property type="entry name" value="Sigma54_activat"/>
    <property type="match status" value="1"/>
</dbReference>
<dbReference type="OrthoDB" id="9782110at2"/>
<dbReference type="SMART" id="SM00448">
    <property type="entry name" value="REC"/>
    <property type="match status" value="1"/>
</dbReference>
<dbReference type="InterPro" id="IPR027417">
    <property type="entry name" value="P-loop_NTPase"/>
</dbReference>
<dbReference type="SUPFAM" id="SSF52172">
    <property type="entry name" value="CheY-like"/>
    <property type="match status" value="1"/>
</dbReference>
<dbReference type="Pfam" id="PF00072">
    <property type="entry name" value="Response_reg"/>
    <property type="match status" value="1"/>
</dbReference>
<dbReference type="InterPro" id="IPR025944">
    <property type="entry name" value="Sigma_54_int_dom_CS"/>
</dbReference>
<dbReference type="InterPro" id="IPR025943">
    <property type="entry name" value="Sigma_54_int_dom_ATP-bd_2"/>
</dbReference>
<dbReference type="InterPro" id="IPR002197">
    <property type="entry name" value="HTH_Fis"/>
</dbReference>
<evidence type="ECO:0000256" key="3">
    <source>
        <dbReference type="ARBA" id="ARBA00023015"/>
    </source>
</evidence>
<dbReference type="InterPro" id="IPR011006">
    <property type="entry name" value="CheY-like_superfamily"/>
</dbReference>
<accession>L8JS98</accession>
<comment type="caution">
    <text evidence="9">The sequence shown here is derived from an EMBL/GenBank/DDBJ whole genome shotgun (WGS) entry which is preliminary data.</text>
</comment>
<dbReference type="SUPFAM" id="SSF46689">
    <property type="entry name" value="Homeodomain-like"/>
    <property type="match status" value="1"/>
</dbReference>
<evidence type="ECO:0000256" key="5">
    <source>
        <dbReference type="ARBA" id="ARBA00023163"/>
    </source>
</evidence>
<dbReference type="InterPro" id="IPR002078">
    <property type="entry name" value="Sigma_54_int"/>
</dbReference>
<dbReference type="Pfam" id="PF02954">
    <property type="entry name" value="HTH_8"/>
    <property type="match status" value="1"/>
</dbReference>
<evidence type="ECO:0000256" key="4">
    <source>
        <dbReference type="ARBA" id="ARBA00023125"/>
    </source>
</evidence>
<dbReference type="InterPro" id="IPR001789">
    <property type="entry name" value="Sig_transdc_resp-reg_receiver"/>
</dbReference>
<dbReference type="SMART" id="SM00382">
    <property type="entry name" value="AAA"/>
    <property type="match status" value="1"/>
</dbReference>